<feature type="region of interest" description="Disordered" evidence="3">
    <location>
        <begin position="438"/>
        <end position="468"/>
    </location>
</feature>
<dbReference type="PANTHER" id="PTHR24186:SF38">
    <property type="entry name" value="ANKYRIN REPEAT FAMILY PROTEIN"/>
    <property type="match status" value="1"/>
</dbReference>
<dbReference type="GO" id="GO:0005886">
    <property type="term" value="C:plasma membrane"/>
    <property type="evidence" value="ECO:0007669"/>
    <property type="project" value="TreeGrafter"/>
</dbReference>
<dbReference type="SUPFAM" id="SSF48403">
    <property type="entry name" value="Ankyrin repeat"/>
    <property type="match status" value="2"/>
</dbReference>
<dbReference type="Pfam" id="PF12796">
    <property type="entry name" value="Ank_2"/>
    <property type="match status" value="1"/>
</dbReference>
<dbReference type="PANTHER" id="PTHR24186">
    <property type="entry name" value="PROTEIN PHOSPHATASE 1 REGULATORY SUBUNIT"/>
    <property type="match status" value="1"/>
</dbReference>
<proteinExistence type="predicted"/>
<dbReference type="InterPro" id="IPR002110">
    <property type="entry name" value="Ankyrin_rpt"/>
</dbReference>
<feature type="region of interest" description="Disordered" evidence="3">
    <location>
        <begin position="542"/>
        <end position="595"/>
    </location>
</feature>
<reference evidence="4 5" key="1">
    <citation type="journal article" date="2021" name="Sci. Rep.">
        <title>The genome of the diatom Chaetoceros tenuissimus carries an ancient integrated fragment of an extant virus.</title>
        <authorList>
            <person name="Hongo Y."/>
            <person name="Kimura K."/>
            <person name="Takaki Y."/>
            <person name="Yoshida Y."/>
            <person name="Baba S."/>
            <person name="Kobayashi G."/>
            <person name="Nagasaki K."/>
            <person name="Hano T."/>
            <person name="Tomaru Y."/>
        </authorList>
    </citation>
    <scope>NUCLEOTIDE SEQUENCE [LARGE SCALE GENOMIC DNA]</scope>
    <source>
        <strain evidence="4 5">NIES-3715</strain>
    </source>
</reference>
<dbReference type="AlphaFoldDB" id="A0AAD3GZW6"/>
<evidence type="ECO:0000313" key="5">
    <source>
        <dbReference type="Proteomes" id="UP001054902"/>
    </source>
</evidence>
<organism evidence="4 5">
    <name type="scientific">Chaetoceros tenuissimus</name>
    <dbReference type="NCBI Taxonomy" id="426638"/>
    <lineage>
        <taxon>Eukaryota</taxon>
        <taxon>Sar</taxon>
        <taxon>Stramenopiles</taxon>
        <taxon>Ochrophyta</taxon>
        <taxon>Bacillariophyta</taxon>
        <taxon>Coscinodiscophyceae</taxon>
        <taxon>Chaetocerotophycidae</taxon>
        <taxon>Chaetocerotales</taxon>
        <taxon>Chaetocerotaceae</taxon>
        <taxon>Chaetoceros</taxon>
    </lineage>
</organism>
<dbReference type="EMBL" id="BLLK01000020">
    <property type="protein sequence ID" value="GFH44973.1"/>
    <property type="molecule type" value="Genomic_DNA"/>
</dbReference>
<evidence type="ECO:0000256" key="1">
    <source>
        <dbReference type="ARBA" id="ARBA00022737"/>
    </source>
</evidence>
<gene>
    <name evidence="4" type="ORF">CTEN210_01447</name>
</gene>
<keyword evidence="2" id="KW-0040">ANK repeat</keyword>
<dbReference type="Gene3D" id="1.25.40.20">
    <property type="entry name" value="Ankyrin repeat-containing domain"/>
    <property type="match status" value="2"/>
</dbReference>
<keyword evidence="1" id="KW-0677">Repeat</keyword>
<feature type="region of interest" description="Disordered" evidence="3">
    <location>
        <begin position="332"/>
        <end position="353"/>
    </location>
</feature>
<feature type="compositionally biased region" description="Basic residues" evidence="3">
    <location>
        <begin position="542"/>
        <end position="551"/>
    </location>
</feature>
<comment type="caution">
    <text evidence="4">The sequence shown here is derived from an EMBL/GenBank/DDBJ whole genome shotgun (WGS) entry which is preliminary data.</text>
</comment>
<evidence type="ECO:0000313" key="4">
    <source>
        <dbReference type="EMBL" id="GFH44973.1"/>
    </source>
</evidence>
<sequence length="784" mass="90410">MNKIREKLLDDNLVLTDYESDSAFNKLEKNFKLGLSITDLIKHCNWDVLERRLKKKRNPMRKRIKKILHDQRQKDLKELRQPDTNGRLPMHHACEVGRSIKRGTLKLLVEAYEESVVYQDEEGATPLHVMLNGRAMKNTVAFVLIKSRPEVLLKRDNFGRTSLFHLVMCHLAAYNNDDDFPSFKLIPILESLFANTKVVETLLMSCGPTTQYESPYDSTNPGPQHTFPNIWRAPVELRCPLYLMWHYAIRASTGHWKSSRKRKLNRKKVEVAMLFLRSAYLYRVNGSVDFKGVQKRKMLRKFMKPEKSRGTDEDSDLETELPLFDTIRSSAIGRQREGGANTTSRSLGSGDFSEHEKLATHNPMQNLSRGALLSDDEIFDRYNSNTSDDDGTRNFTLRSMETDYSSVNGFHGQTLYSEWSSRKTNDFVSHVEWSSRKTNDFVSPPSSDNDFSPINSSRKRIEDSDSKMTLMPEKSGQQEMYHVRTAAYSDEEFSLPVQNHVDYIEGMKNAQARANSDSILRIRNKTQVSKKSVDSSLLRAKKVNRGRHSSRRKIEQKISQSQGDDSDDDSVKRSQSQRSPTRREQFKQRMEERARKKAIANVNVQAKPDENPRTKFRIIHATITFHKWLPCIAMLDKMLESNKASLMKREMTTGYIPLHLAIIHGTSVEVIRRLLRTNKDTARIRTLEMQLPLHLAITYGCHSEIIKCLLNAYPDANKYRDPKTGLYPFMMSGCLLSKTEAKREYIYDQDVPTADLWGIEQRDKLDSVSASFHLLMYNPEIISG</sequence>
<feature type="compositionally biased region" description="Polar residues" evidence="3">
    <location>
        <begin position="440"/>
        <end position="456"/>
    </location>
</feature>
<evidence type="ECO:0000256" key="2">
    <source>
        <dbReference type="ARBA" id="ARBA00023043"/>
    </source>
</evidence>
<feature type="compositionally biased region" description="Basic and acidic residues" evidence="3">
    <location>
        <begin position="581"/>
        <end position="594"/>
    </location>
</feature>
<evidence type="ECO:0000256" key="3">
    <source>
        <dbReference type="SAM" id="MobiDB-lite"/>
    </source>
</evidence>
<dbReference type="Proteomes" id="UP001054902">
    <property type="component" value="Unassembled WGS sequence"/>
</dbReference>
<dbReference type="SMART" id="SM00248">
    <property type="entry name" value="ANK"/>
    <property type="match status" value="4"/>
</dbReference>
<name>A0AAD3GZW6_9STRA</name>
<protein>
    <submittedName>
        <fullName evidence="4">Uncharacterized protein</fullName>
    </submittedName>
</protein>
<dbReference type="InterPro" id="IPR036770">
    <property type="entry name" value="Ankyrin_rpt-contain_sf"/>
</dbReference>
<accession>A0AAD3GZW6</accession>
<keyword evidence="5" id="KW-1185">Reference proteome</keyword>